<feature type="region of interest" description="Disordered" evidence="1">
    <location>
        <begin position="1"/>
        <end position="32"/>
    </location>
</feature>
<sequence length="93" mass="10374">MTNANSSNPDAHRPVKDAAKDMASSASNDAKAHAQQLWRVQRILWQHGRSDHSVDVVVDLSLDHLAGCRTERRNRSADSRRHYRRTGCVCGAP</sequence>
<gene>
    <name evidence="2" type="ORF">SULPSESMR1_00511</name>
</gene>
<evidence type="ECO:0000313" key="2">
    <source>
        <dbReference type="EMBL" id="ASM71345.1"/>
    </source>
</evidence>
<protein>
    <submittedName>
        <fullName evidence="2">Uncharacterized protein</fullName>
    </submittedName>
</protein>
<dbReference type="EMBL" id="CP022415">
    <property type="protein sequence ID" value="ASM71345.1"/>
    <property type="molecule type" value="Genomic_DNA"/>
</dbReference>
<evidence type="ECO:0000313" key="3">
    <source>
        <dbReference type="Proteomes" id="UP000199754"/>
    </source>
</evidence>
<dbReference type="KEGG" id="spse:SULPSESMR1_00511"/>
<accession>A0A221JX77</accession>
<proteinExistence type="predicted"/>
<evidence type="ECO:0000256" key="1">
    <source>
        <dbReference type="SAM" id="MobiDB-lite"/>
    </source>
</evidence>
<name>A0A221JX77_9RHOB</name>
<reference evidence="2 3" key="1">
    <citation type="submission" date="2017-07" db="EMBL/GenBank/DDBJ databases">
        <title>Genome Sequence of Sulfitobacter pseudonitzschiae Strain SMR1 Isolated from a culture of the Diatom Skeletonema marinoi.</title>
        <authorList>
            <person name="Topel M."/>
            <person name="Pinder M.I.M."/>
            <person name="Johansson O.N."/>
            <person name="Kourtchenko O."/>
            <person name="Godhe A."/>
            <person name="Clarke A.K."/>
        </authorList>
    </citation>
    <scope>NUCLEOTIDE SEQUENCE [LARGE SCALE GENOMIC DNA]</scope>
    <source>
        <strain evidence="2 3">SMR1</strain>
    </source>
</reference>
<dbReference type="AlphaFoldDB" id="A0A221JX77"/>
<feature type="compositionally biased region" description="Basic and acidic residues" evidence="1">
    <location>
        <begin position="10"/>
        <end position="20"/>
    </location>
</feature>
<keyword evidence="3" id="KW-1185">Reference proteome</keyword>
<organism evidence="2 3">
    <name type="scientific">Pseudosulfitobacter pseudonitzschiae</name>
    <dbReference type="NCBI Taxonomy" id="1402135"/>
    <lineage>
        <taxon>Bacteria</taxon>
        <taxon>Pseudomonadati</taxon>
        <taxon>Pseudomonadota</taxon>
        <taxon>Alphaproteobacteria</taxon>
        <taxon>Rhodobacterales</taxon>
        <taxon>Roseobacteraceae</taxon>
        <taxon>Pseudosulfitobacter</taxon>
    </lineage>
</organism>
<dbReference type="Proteomes" id="UP000199754">
    <property type="component" value="Chromosome"/>
</dbReference>